<feature type="domain" description="SPOR" evidence="3">
    <location>
        <begin position="413"/>
        <end position="492"/>
    </location>
</feature>
<proteinExistence type="predicted"/>
<keyword evidence="2" id="KW-0812">Transmembrane</keyword>
<dbReference type="InterPro" id="IPR007730">
    <property type="entry name" value="SPOR-like_dom"/>
</dbReference>
<feature type="region of interest" description="Disordered" evidence="1">
    <location>
        <begin position="287"/>
        <end position="306"/>
    </location>
</feature>
<organism evidence="4 5">
    <name type="scientific">Photobacterium ganghwense</name>
    <dbReference type="NCBI Taxonomy" id="320778"/>
    <lineage>
        <taxon>Bacteria</taxon>
        <taxon>Pseudomonadati</taxon>
        <taxon>Pseudomonadota</taxon>
        <taxon>Gammaproteobacteria</taxon>
        <taxon>Vibrionales</taxon>
        <taxon>Vibrionaceae</taxon>
        <taxon>Photobacterium</taxon>
    </lineage>
</organism>
<dbReference type="InterPro" id="IPR027417">
    <property type="entry name" value="P-loop_NTPase"/>
</dbReference>
<dbReference type="Gene3D" id="3.40.50.300">
    <property type="entry name" value="P-loop containing nucleotide triphosphate hydrolases"/>
    <property type="match status" value="1"/>
</dbReference>
<dbReference type="SUPFAM" id="SSF110997">
    <property type="entry name" value="Sporulation related repeat"/>
    <property type="match status" value="1"/>
</dbReference>
<dbReference type="Proteomes" id="UP000035909">
    <property type="component" value="Unassembled WGS sequence"/>
</dbReference>
<keyword evidence="2" id="KW-0472">Membrane</keyword>
<reference evidence="4 5" key="1">
    <citation type="submission" date="2015-05" db="EMBL/GenBank/DDBJ databases">
        <title>Photobacterium galathea sp. nov.</title>
        <authorList>
            <person name="Machado H."/>
            <person name="Gram L."/>
        </authorList>
    </citation>
    <scope>NUCLEOTIDE SEQUENCE [LARGE SCALE GENOMIC DNA]</scope>
    <source>
        <strain evidence="4 5">DSM 22954</strain>
    </source>
</reference>
<gene>
    <name evidence="4" type="ORF">ABT57_20660</name>
</gene>
<dbReference type="OrthoDB" id="6189127at2"/>
<feature type="compositionally biased region" description="Polar residues" evidence="1">
    <location>
        <begin position="358"/>
        <end position="385"/>
    </location>
</feature>
<evidence type="ECO:0000259" key="3">
    <source>
        <dbReference type="PROSITE" id="PS51724"/>
    </source>
</evidence>
<dbReference type="SUPFAM" id="SSF52540">
    <property type="entry name" value="P-loop containing nucleoside triphosphate hydrolases"/>
    <property type="match status" value="1"/>
</dbReference>
<evidence type="ECO:0000313" key="4">
    <source>
        <dbReference type="EMBL" id="KLV05632.1"/>
    </source>
</evidence>
<feature type="transmembrane region" description="Helical" evidence="2">
    <location>
        <begin position="239"/>
        <end position="257"/>
    </location>
</feature>
<dbReference type="Pfam" id="PF13401">
    <property type="entry name" value="AAA_22"/>
    <property type="match status" value="1"/>
</dbReference>
<dbReference type="GO" id="GO:0016887">
    <property type="term" value="F:ATP hydrolysis activity"/>
    <property type="evidence" value="ECO:0007669"/>
    <property type="project" value="InterPro"/>
</dbReference>
<dbReference type="STRING" id="320778.ABT57_20660"/>
<comment type="caution">
    <text evidence="4">The sequence shown here is derived from an EMBL/GenBank/DDBJ whole genome shotgun (WGS) entry which is preliminary data.</text>
</comment>
<keyword evidence="2" id="KW-1133">Transmembrane helix</keyword>
<evidence type="ECO:0000256" key="1">
    <source>
        <dbReference type="SAM" id="MobiDB-lite"/>
    </source>
</evidence>
<evidence type="ECO:0000313" key="5">
    <source>
        <dbReference type="Proteomes" id="UP000035909"/>
    </source>
</evidence>
<dbReference type="Gene3D" id="3.30.70.1070">
    <property type="entry name" value="Sporulation related repeat"/>
    <property type="match status" value="1"/>
</dbReference>
<dbReference type="PROSITE" id="PS51724">
    <property type="entry name" value="SPOR"/>
    <property type="match status" value="1"/>
</dbReference>
<dbReference type="PATRIC" id="fig|320778.3.peg.4442"/>
<dbReference type="InterPro" id="IPR052026">
    <property type="entry name" value="ExeA_AAA_ATPase_DNA-bind"/>
</dbReference>
<dbReference type="PANTHER" id="PTHR35894">
    <property type="entry name" value="GENERAL SECRETION PATHWAY PROTEIN A-RELATED"/>
    <property type="match status" value="1"/>
</dbReference>
<evidence type="ECO:0000256" key="2">
    <source>
        <dbReference type="SAM" id="Phobius"/>
    </source>
</evidence>
<keyword evidence="5" id="KW-1185">Reference proteome</keyword>
<feature type="region of interest" description="Disordered" evidence="1">
    <location>
        <begin position="355"/>
        <end position="405"/>
    </location>
</feature>
<dbReference type="InterPro" id="IPR036680">
    <property type="entry name" value="SPOR-like_sf"/>
</dbReference>
<accession>A0A0J1JTM1</accession>
<dbReference type="EMBL" id="LDOU01000024">
    <property type="protein sequence ID" value="KLV05632.1"/>
    <property type="molecule type" value="Genomic_DNA"/>
</dbReference>
<sequence>MSAALHLSSLDLDSQVQLLSRLQFLTRFSSHLVQVTGPEGAGKTWLSQRYLEHWADAAHQALLICHSNQTDSQHRHFILQQLAPRAVFNDQDPLQDSIERILGHSPLNALIVVDDAHLLSPVLVAELWALVQQAAQLPGWQVNVVLFSVPGRLNKSLSQVSHGQAGAPLELEISPLAEPEVQTFVEVMVADEPLDAQGRRWYREQAARCLPLPGELIKLEAEGSCDMETQDARRLSPTVMLVALIVLIAAGTAWVFWPASSPESERQALPLDNAVMVPLSDTPATDRPVIEDDSQNLPPEVASEGLTVGRSDGQQRVVVPAEVVDAMLDEQSLGGSGEQAVADNQARLQPALPEGAVASQSTQVASPSVPTATTSEASAPDQNVSDAKPEAKQAAVRQPASPTIKERGHQLRAVPATHYALQLAAMHSMTAANQFLADYQVANLATVYQTRRSGETWYIVVTGNYPNVAAARRAVQQLPAKVQGVQPWVKSYRQIHQEMDRAN</sequence>
<protein>
    <recommendedName>
        <fullName evidence="3">SPOR domain-containing protein</fullName>
    </recommendedName>
</protein>
<dbReference type="Pfam" id="PF05036">
    <property type="entry name" value="SPOR"/>
    <property type="match status" value="1"/>
</dbReference>
<dbReference type="GO" id="GO:0042834">
    <property type="term" value="F:peptidoglycan binding"/>
    <property type="evidence" value="ECO:0007669"/>
    <property type="project" value="InterPro"/>
</dbReference>
<name>A0A0J1JTM1_9GAMM</name>
<dbReference type="InterPro" id="IPR049945">
    <property type="entry name" value="AAA_22"/>
</dbReference>
<dbReference type="RefSeq" id="WP_047887154.1">
    <property type="nucleotide sequence ID" value="NZ_CP071325.1"/>
</dbReference>
<dbReference type="PANTHER" id="PTHR35894:SF7">
    <property type="entry name" value="GENERAL SECRETION PATHWAY PROTEIN A-RELATED"/>
    <property type="match status" value="1"/>
</dbReference>
<dbReference type="AlphaFoldDB" id="A0A0J1JTM1"/>